<name>A0A1V2DQ72_9GAMM</name>
<dbReference type="RefSeq" id="WP_076725501.1">
    <property type="nucleotide sequence ID" value="NZ_MSCW01000009.1"/>
</dbReference>
<dbReference type="AlphaFoldDB" id="A0A1V2DQ72"/>
<comment type="caution">
    <text evidence="1">The sequence shown here is derived from an EMBL/GenBank/DDBJ whole genome shotgun (WGS) entry which is preliminary data.</text>
</comment>
<proteinExistence type="predicted"/>
<dbReference type="Proteomes" id="UP000189339">
    <property type="component" value="Unassembled WGS sequence"/>
</dbReference>
<organism evidence="1 2">
    <name type="scientific">Marinobacter lutaoensis</name>
    <dbReference type="NCBI Taxonomy" id="135739"/>
    <lineage>
        <taxon>Bacteria</taxon>
        <taxon>Pseudomonadati</taxon>
        <taxon>Pseudomonadota</taxon>
        <taxon>Gammaproteobacteria</taxon>
        <taxon>Pseudomonadales</taxon>
        <taxon>Marinobacteraceae</taxon>
        <taxon>Marinobacter</taxon>
    </lineage>
</organism>
<dbReference type="OrthoDB" id="6372067at2"/>
<protein>
    <submittedName>
        <fullName evidence="1">Uncharacterized protein</fullName>
    </submittedName>
</protein>
<evidence type="ECO:0000313" key="2">
    <source>
        <dbReference type="Proteomes" id="UP000189339"/>
    </source>
</evidence>
<keyword evidence="2" id="KW-1185">Reference proteome</keyword>
<sequence>MLKRIEITYEFCVDAQTDDEALDLFRQQHTIAIADERCGIVHGPIISDVTSSLNFEESTLNEVPLGAMDLTLKERLERGELN</sequence>
<accession>A0A1V2DQ72</accession>
<evidence type="ECO:0000313" key="1">
    <source>
        <dbReference type="EMBL" id="ONF42556.1"/>
    </source>
</evidence>
<gene>
    <name evidence="1" type="ORF">BTO32_15220</name>
</gene>
<reference evidence="1 2" key="1">
    <citation type="submission" date="2016-12" db="EMBL/GenBank/DDBJ databases">
        <title>Marinobacter lutaoensis whole genome sequencing.</title>
        <authorList>
            <person name="Verma A."/>
            <person name="Krishnamurthi S."/>
        </authorList>
    </citation>
    <scope>NUCLEOTIDE SEQUENCE [LARGE SCALE GENOMIC DNA]</scope>
    <source>
        <strain evidence="1 2">T5054</strain>
    </source>
</reference>
<dbReference type="EMBL" id="MSCW01000009">
    <property type="protein sequence ID" value="ONF42556.1"/>
    <property type="molecule type" value="Genomic_DNA"/>
</dbReference>